<evidence type="ECO:0000313" key="7">
    <source>
        <dbReference type="EMBL" id="CUS45574.1"/>
    </source>
</evidence>
<evidence type="ECO:0000256" key="3">
    <source>
        <dbReference type="ARBA" id="ARBA00022692"/>
    </source>
</evidence>
<feature type="transmembrane region" description="Helical" evidence="6">
    <location>
        <begin position="210"/>
        <end position="228"/>
    </location>
</feature>
<dbReference type="PANTHER" id="PTHR30589">
    <property type="entry name" value="PROLIPOPROTEIN DIACYLGLYCERYL TRANSFERASE"/>
    <property type="match status" value="1"/>
</dbReference>
<dbReference type="InterPro" id="IPR001640">
    <property type="entry name" value="Lgt"/>
</dbReference>
<evidence type="ECO:0000256" key="5">
    <source>
        <dbReference type="ARBA" id="ARBA00023136"/>
    </source>
</evidence>
<feature type="transmembrane region" description="Helical" evidence="6">
    <location>
        <begin position="25"/>
        <end position="43"/>
    </location>
</feature>
<gene>
    <name evidence="7" type="ORF">MGWOODY_Smn468</name>
</gene>
<evidence type="ECO:0000256" key="2">
    <source>
        <dbReference type="ARBA" id="ARBA00022679"/>
    </source>
</evidence>
<keyword evidence="4 6" id="KW-1133">Transmembrane helix</keyword>
<dbReference type="EC" id="2.4.99.-" evidence="7"/>
<dbReference type="GO" id="GO:0042158">
    <property type="term" value="P:lipoprotein biosynthetic process"/>
    <property type="evidence" value="ECO:0007669"/>
    <property type="project" value="InterPro"/>
</dbReference>
<evidence type="ECO:0000256" key="4">
    <source>
        <dbReference type="ARBA" id="ARBA00022989"/>
    </source>
</evidence>
<keyword evidence="5 6" id="KW-0472">Membrane</keyword>
<dbReference type="HAMAP" id="MF_01147">
    <property type="entry name" value="Lgt"/>
    <property type="match status" value="1"/>
</dbReference>
<keyword evidence="1" id="KW-1003">Cell membrane</keyword>
<dbReference type="NCBIfam" id="TIGR00544">
    <property type="entry name" value="lgt"/>
    <property type="match status" value="1"/>
</dbReference>
<dbReference type="EMBL" id="CZQE01000280">
    <property type="protein sequence ID" value="CUS45574.1"/>
    <property type="molecule type" value="Genomic_DNA"/>
</dbReference>
<dbReference type="PANTHER" id="PTHR30589:SF0">
    <property type="entry name" value="PHOSPHATIDYLGLYCEROL--PROLIPOPROTEIN DIACYLGLYCERYL TRANSFERASE"/>
    <property type="match status" value="1"/>
</dbReference>
<protein>
    <submittedName>
        <fullName evidence="7">Prolipoprotein diacylglyceryl transferase</fullName>
        <ecNumber evidence="7">2.4.99.-</ecNumber>
    </submittedName>
</protein>
<dbReference type="GO" id="GO:0005886">
    <property type="term" value="C:plasma membrane"/>
    <property type="evidence" value="ECO:0007669"/>
    <property type="project" value="InterPro"/>
</dbReference>
<dbReference type="AlphaFoldDB" id="A0A160TNT0"/>
<organism evidence="7">
    <name type="scientific">hydrothermal vent metagenome</name>
    <dbReference type="NCBI Taxonomy" id="652676"/>
    <lineage>
        <taxon>unclassified sequences</taxon>
        <taxon>metagenomes</taxon>
        <taxon>ecological metagenomes</taxon>
    </lineage>
</organism>
<keyword evidence="7" id="KW-0328">Glycosyltransferase</keyword>
<feature type="transmembrane region" description="Helical" evidence="6">
    <location>
        <begin position="240"/>
        <end position="264"/>
    </location>
</feature>
<dbReference type="Pfam" id="PF01790">
    <property type="entry name" value="LGT"/>
    <property type="match status" value="1"/>
</dbReference>
<feature type="transmembrane region" description="Helical" evidence="6">
    <location>
        <begin position="125"/>
        <end position="146"/>
    </location>
</feature>
<reference evidence="7" key="1">
    <citation type="submission" date="2015-10" db="EMBL/GenBank/DDBJ databases">
        <authorList>
            <person name="Gilbert D.G."/>
        </authorList>
    </citation>
    <scope>NUCLEOTIDE SEQUENCE</scope>
</reference>
<feature type="transmembrane region" description="Helical" evidence="6">
    <location>
        <begin position="180"/>
        <end position="198"/>
    </location>
</feature>
<evidence type="ECO:0000256" key="1">
    <source>
        <dbReference type="ARBA" id="ARBA00022475"/>
    </source>
</evidence>
<accession>A0A160TNT0</accession>
<name>A0A160TNT0_9ZZZZ</name>
<dbReference type="GO" id="GO:0008961">
    <property type="term" value="F:phosphatidylglycerol-prolipoprotein diacylglyceryl transferase activity"/>
    <property type="evidence" value="ECO:0007669"/>
    <property type="project" value="InterPro"/>
</dbReference>
<proteinExistence type="inferred from homology"/>
<feature type="transmembrane region" description="Helical" evidence="6">
    <location>
        <begin position="101"/>
        <end position="118"/>
    </location>
</feature>
<sequence>MATTTLHWTDLGLSPVAFHLGPLPVHWYGISYLVMLLLGWWYLRLLTRQPGAPMRQDQVDDLVSYVVVGVVAGGRLGYTLFYQPGIWTHPVDVLKLWEGGMSFHGGLIGLVIALSLFARRNKVNLLRLCDYIGCATPFGLVLVRLANFVNGELWGRPTSLPWGMVFPGAGDDLPRHPSQLYEAGLEGVLMMAILGFLFWRTDARYRPGRLLGVGLLIYGSARFLLELVRQPDRGLEHLSWGLTMGQTLSVPIIMAGLYFTLVSFRRSPLKSRHSLTAG</sequence>
<keyword evidence="3 6" id="KW-0812">Transmembrane</keyword>
<keyword evidence="2 7" id="KW-0808">Transferase</keyword>
<keyword evidence="7" id="KW-0449">Lipoprotein</keyword>
<feature type="transmembrane region" description="Helical" evidence="6">
    <location>
        <begin position="63"/>
        <end position="81"/>
    </location>
</feature>
<evidence type="ECO:0000256" key="6">
    <source>
        <dbReference type="SAM" id="Phobius"/>
    </source>
</evidence>